<name>A0AAV2CYN8_9ROSI</name>
<dbReference type="EMBL" id="OZ034814">
    <property type="protein sequence ID" value="CAL1361614.1"/>
    <property type="molecule type" value="Genomic_DNA"/>
</dbReference>
<evidence type="ECO:0008006" key="6">
    <source>
        <dbReference type="Google" id="ProtNLM"/>
    </source>
</evidence>
<accession>A0AAV2CYN8</accession>
<evidence type="ECO:0000256" key="1">
    <source>
        <dbReference type="ARBA" id="ARBA00004370"/>
    </source>
</evidence>
<keyword evidence="2" id="KW-0808">Transferase</keyword>
<evidence type="ECO:0000313" key="4">
    <source>
        <dbReference type="EMBL" id="CAL1361614.1"/>
    </source>
</evidence>
<dbReference type="GO" id="GO:0004674">
    <property type="term" value="F:protein serine/threonine kinase activity"/>
    <property type="evidence" value="ECO:0007669"/>
    <property type="project" value="UniProtKB-KW"/>
</dbReference>
<comment type="subcellular location">
    <subcellularLocation>
        <location evidence="1">Membrane</location>
    </subcellularLocation>
</comment>
<keyword evidence="2" id="KW-0418">Kinase</keyword>
<protein>
    <recommendedName>
        <fullName evidence="6">Protein kinase domain-containing protein</fullName>
    </recommendedName>
</protein>
<gene>
    <name evidence="4" type="ORF">LTRI10_LOCUS8981</name>
</gene>
<dbReference type="AlphaFoldDB" id="A0AAV2CYN8"/>
<dbReference type="Gene3D" id="1.10.510.10">
    <property type="entry name" value="Transferase(Phosphotransferase) domain 1"/>
    <property type="match status" value="1"/>
</dbReference>
<proteinExistence type="predicted"/>
<dbReference type="PANTHER" id="PTHR47985">
    <property type="entry name" value="OS07G0668900 PROTEIN"/>
    <property type="match status" value="1"/>
</dbReference>
<evidence type="ECO:0000256" key="2">
    <source>
        <dbReference type="ARBA" id="ARBA00022527"/>
    </source>
</evidence>
<keyword evidence="5" id="KW-1185">Reference proteome</keyword>
<dbReference type="SUPFAM" id="SSF56112">
    <property type="entry name" value="Protein kinase-like (PK-like)"/>
    <property type="match status" value="1"/>
</dbReference>
<dbReference type="PANTHER" id="PTHR47985:SF31">
    <property type="entry name" value="SERINE_THREONINE-PROTEIN KINASE PBL26-RELATED"/>
    <property type="match status" value="1"/>
</dbReference>
<evidence type="ECO:0000256" key="3">
    <source>
        <dbReference type="ARBA" id="ARBA00023136"/>
    </source>
</evidence>
<keyword evidence="2" id="KW-0723">Serine/threonine-protein kinase</keyword>
<organism evidence="4 5">
    <name type="scientific">Linum trigynum</name>
    <dbReference type="NCBI Taxonomy" id="586398"/>
    <lineage>
        <taxon>Eukaryota</taxon>
        <taxon>Viridiplantae</taxon>
        <taxon>Streptophyta</taxon>
        <taxon>Embryophyta</taxon>
        <taxon>Tracheophyta</taxon>
        <taxon>Spermatophyta</taxon>
        <taxon>Magnoliopsida</taxon>
        <taxon>eudicotyledons</taxon>
        <taxon>Gunneridae</taxon>
        <taxon>Pentapetalae</taxon>
        <taxon>rosids</taxon>
        <taxon>fabids</taxon>
        <taxon>Malpighiales</taxon>
        <taxon>Linaceae</taxon>
        <taxon>Linum</taxon>
    </lineage>
</organism>
<keyword evidence="3" id="KW-0472">Membrane</keyword>
<dbReference type="GO" id="GO:0016020">
    <property type="term" value="C:membrane"/>
    <property type="evidence" value="ECO:0007669"/>
    <property type="project" value="UniProtKB-SubCell"/>
</dbReference>
<reference evidence="4 5" key="1">
    <citation type="submission" date="2024-04" db="EMBL/GenBank/DDBJ databases">
        <authorList>
            <person name="Fracassetti M."/>
        </authorList>
    </citation>
    <scope>NUCLEOTIDE SEQUENCE [LARGE SCALE GENOMIC DNA]</scope>
</reference>
<dbReference type="InterPro" id="IPR011009">
    <property type="entry name" value="Kinase-like_dom_sf"/>
</dbReference>
<evidence type="ECO:0000313" key="5">
    <source>
        <dbReference type="Proteomes" id="UP001497516"/>
    </source>
</evidence>
<sequence>MGTYGYCAPEYQRTGQLTIKSDVYSLEVVLLELISRRRVIDTTLPSNEQNLVTWAQPVFNYTSRYVELADPLLNAEFPVRGLNQAVAAATMCLQEEAEV</sequence>
<dbReference type="Proteomes" id="UP001497516">
    <property type="component" value="Chromosome 10"/>
</dbReference>